<feature type="repeat" description="RCC1" evidence="3">
    <location>
        <begin position="681"/>
        <end position="732"/>
    </location>
</feature>
<dbReference type="Gene3D" id="3.30.70.330">
    <property type="match status" value="1"/>
</dbReference>
<dbReference type="SUPFAM" id="SSF54928">
    <property type="entry name" value="RNA-binding domain, RBD"/>
    <property type="match status" value="1"/>
</dbReference>
<dbReference type="GO" id="GO:0003723">
    <property type="term" value="F:RNA binding"/>
    <property type="evidence" value="ECO:0007669"/>
    <property type="project" value="UniProtKB-UniRule"/>
</dbReference>
<keyword evidence="6" id="KW-1185">Reference proteome</keyword>
<dbReference type="Pfam" id="PF00415">
    <property type="entry name" value="RCC1"/>
    <property type="match status" value="3"/>
</dbReference>
<feature type="repeat" description="RCC1" evidence="3">
    <location>
        <begin position="819"/>
        <end position="875"/>
    </location>
</feature>
<dbReference type="InterPro" id="IPR058923">
    <property type="entry name" value="RCC1-like_dom"/>
</dbReference>
<name>A0A1Q9ESB4_SYMMI</name>
<feature type="repeat" description="RCC1" evidence="3">
    <location>
        <begin position="1088"/>
        <end position="1144"/>
    </location>
</feature>
<dbReference type="OrthoDB" id="8068875at2759"/>
<dbReference type="PRINTS" id="PR00633">
    <property type="entry name" value="RCCNDNSATION"/>
</dbReference>
<dbReference type="SMART" id="SM00360">
    <property type="entry name" value="RRM"/>
    <property type="match status" value="1"/>
</dbReference>
<accession>A0A1Q9ESB4</accession>
<dbReference type="SUPFAM" id="SSF50985">
    <property type="entry name" value="RCC1/BLIP-II"/>
    <property type="match status" value="3"/>
</dbReference>
<dbReference type="InterPro" id="IPR035979">
    <property type="entry name" value="RBD_domain_sf"/>
</dbReference>
<dbReference type="Pfam" id="PF25390">
    <property type="entry name" value="WD40_RLD"/>
    <property type="match status" value="1"/>
</dbReference>
<feature type="repeat" description="RCC1" evidence="3">
    <location>
        <begin position="570"/>
        <end position="628"/>
    </location>
</feature>
<dbReference type="PANTHER" id="PTHR22870:SF466">
    <property type="entry name" value="ANKYRIN REPEAT-CONTAINING PROTEIN"/>
    <property type="match status" value="1"/>
</dbReference>
<feature type="repeat" description="RCC1" evidence="3">
    <location>
        <begin position="979"/>
        <end position="1038"/>
    </location>
</feature>
<feature type="repeat" description="RCC1" evidence="3">
    <location>
        <begin position="518"/>
        <end position="569"/>
    </location>
</feature>
<feature type="repeat" description="RCC1" evidence="3">
    <location>
        <begin position="876"/>
        <end position="925"/>
    </location>
</feature>
<evidence type="ECO:0000313" key="6">
    <source>
        <dbReference type="Proteomes" id="UP000186817"/>
    </source>
</evidence>
<evidence type="ECO:0000256" key="1">
    <source>
        <dbReference type="ARBA" id="ARBA00022737"/>
    </source>
</evidence>
<gene>
    <name evidence="5" type="primary">UVR8</name>
    <name evidence="5" type="ORF">AK812_SmicGene6003</name>
</gene>
<feature type="repeat" description="RCC1" evidence="3">
    <location>
        <begin position="428"/>
        <end position="517"/>
    </location>
</feature>
<dbReference type="InterPro" id="IPR000408">
    <property type="entry name" value="Reg_chr_condens"/>
</dbReference>
<keyword evidence="5" id="KW-0675">Receptor</keyword>
<feature type="repeat" description="RCC1" evidence="3">
    <location>
        <begin position="629"/>
        <end position="680"/>
    </location>
</feature>
<dbReference type="PROSITE" id="PS50012">
    <property type="entry name" value="RCC1_3"/>
    <property type="match status" value="11"/>
</dbReference>
<dbReference type="SUPFAM" id="SSF49562">
    <property type="entry name" value="C2 domain (Calcium/lipid-binding domain, CaLB)"/>
    <property type="match status" value="1"/>
</dbReference>
<dbReference type="PROSITE" id="PS50102">
    <property type="entry name" value="RRM"/>
    <property type="match status" value="1"/>
</dbReference>
<feature type="repeat" description="RCC1" evidence="3">
    <location>
        <begin position="926"/>
        <end position="978"/>
    </location>
</feature>
<dbReference type="Pfam" id="PF13540">
    <property type="entry name" value="RCC1_2"/>
    <property type="match status" value="1"/>
</dbReference>
<sequence length="1593" mass="172777">MKGWYKGMDWDMMYMGPMGPMGPMPMMGGPMFFGKGYMDYGKGPMDPFKGFGKGGYPAPKEAKGLVRSIVSSQVVPGTGGKWNNDENTLFVGGLPPDTTNLEMYQIFSAFGPIAPRGATALLDKDTGQCTGIGFINYMTAEAAEKAIRSLNSFPFTDGTQAQRRQRWKVKKILKVFTKGKRLQRVIAQFPLRLFINANLLALSKYSKWRERGTIQAKVSFRPSRGTGETSRFMVASLHHVDASFIRRCWWPERSCGESSACSDMRSLWENAEKVDHLPPPAECENPKYLPFLKEERSARAAMSLGFAEPTRLSAGFYHSLVLSNDRELATDGDRQSQVHGFGTKRNFLQATTTGHAPSGPGSAEKLSLAEGREGEGTDLFARGSTGFTAEPQLLDLSLLSGDGGEVVAVSCGGNHSALLQKRPGEEGGQVWIWGLGNGGRLGVERPKKKSDLDHLLQTSMCAAEAKAALLSDKPYVQQVTSGDGKWGLNVPLRVDFGMDRITSVSCGTDYTLALTENGAIYAWGIGSYGNLGTGMICDQWTPALVHMPSDVKCCQVAAGTKHSMALTRTGGLYSWGHGGHGRLGHGPACEAALKPTLLQIETESSKTSAPRFKFAAVGEAHSAAIDLIGQVWCWGAGSFGRCGHGEEDDNMYPRQVSSMIGKSCCQVALGVCHSLALTSRGTIWSWGGYLYTGHGESDDIETARELDAENLKGHAIVEIAAGCFHSLALSGTGDVFSWGSASMGRLGLGQNVSDRKVPEQISNLRGWVRETRGPSASQSWEDPKALLETPKGQKAPSPESQIEVLACGGMHSAAVEKDGSCWLWGTGEYGQNASSEAQDFWKPNLLAAMDPLSGSKIKVLTIGLGLEHCLMISRNLELFAWGRNHHGQLGLGTTKDMSEPTFVAALSKVSAVAAGEDRSAAITPGGELYTWGNAECGKLGHGSSMIRSSMGFPKQVRIENRMKSVSCGSMHTAVIGSNGELFTCGAGWFGRLGHGDMDNQYSLKLVQTVQPDLGTSVESPRFAHVSCGSFHTCALDERSMLWVFGREYTVCEEDHVKSPLLFKKIEEGAELLSVAAGSNHTLCITSQGSLWGWGDNSKGQLGLGKGSPDQVGPTLISCKGWGAGKPELLAVTCGHAHSLAFTDSGEMWAWGLQSGGRLALKAPYEGKFCPMPQKVYPSWKLVEKPQVTGSRKRFGVLGRRARLETLTFPNEEWHKCCMVNDGKQMLCEDVKAMPPSEIVNQHHGMCGTHACMGADERCLHVDHQEEELTQPKKGQCPGNCHDDCIRSSERLECIHLGEITQEAGTEGHNAQFVRGDFKQPEKYEVFSMSMPAVPWLTQPDSAQFRRTARRKSWERFLSERPGNVGHLERAWSFISRHKTQQGCLGFCNGCCNCIGLDMDVASTTPSAVIRVQILEGRSLSDGCKKPYCVVRLGDKIERSGDGSAGSHPAWGAAEGSVTVTWDAEDFLEITIREKGSGLWAEDSKVGTAHVNVSALARLAHFRGPLHVFRRGTEKAGELVVDLLAKEISPMGPAKLLQPALVKVHSNGLMGAVAAVADFEALDIFKTYHIVLWATSEKFGDMFNSNWDEFAWKM</sequence>
<keyword evidence="2" id="KW-0694">RNA-binding</keyword>
<evidence type="ECO:0000313" key="5">
    <source>
        <dbReference type="EMBL" id="OLQ10278.1"/>
    </source>
</evidence>
<evidence type="ECO:0000256" key="3">
    <source>
        <dbReference type="PROSITE-ProRule" id="PRU00235"/>
    </source>
</evidence>
<dbReference type="PANTHER" id="PTHR22870">
    <property type="entry name" value="REGULATOR OF CHROMOSOME CONDENSATION"/>
    <property type="match status" value="1"/>
</dbReference>
<dbReference type="InterPro" id="IPR051210">
    <property type="entry name" value="Ub_ligase/GEF_domain"/>
</dbReference>
<feature type="domain" description="RRM" evidence="4">
    <location>
        <begin position="87"/>
        <end position="158"/>
    </location>
</feature>
<reference evidence="5 6" key="1">
    <citation type="submission" date="2016-02" db="EMBL/GenBank/DDBJ databases">
        <title>Genome analysis of coral dinoflagellate symbionts highlights evolutionary adaptations to a symbiotic lifestyle.</title>
        <authorList>
            <person name="Aranda M."/>
            <person name="Li Y."/>
            <person name="Liew Y.J."/>
            <person name="Baumgarten S."/>
            <person name="Simakov O."/>
            <person name="Wilson M."/>
            <person name="Piel J."/>
            <person name="Ashoor H."/>
            <person name="Bougouffa S."/>
            <person name="Bajic V.B."/>
            <person name="Ryu T."/>
            <person name="Ravasi T."/>
            <person name="Bayer T."/>
            <person name="Micklem G."/>
            <person name="Kim H."/>
            <person name="Bhak J."/>
            <person name="Lajeunesse T.C."/>
            <person name="Voolstra C.R."/>
        </authorList>
    </citation>
    <scope>NUCLEOTIDE SEQUENCE [LARGE SCALE GENOMIC DNA]</scope>
    <source>
        <strain evidence="5 6">CCMP2467</strain>
    </source>
</reference>
<dbReference type="Pfam" id="PF00076">
    <property type="entry name" value="RRM_1"/>
    <property type="match status" value="1"/>
</dbReference>
<feature type="repeat" description="RCC1" evidence="3">
    <location>
        <begin position="733"/>
        <end position="818"/>
    </location>
</feature>
<dbReference type="PROSITE" id="PS00626">
    <property type="entry name" value="RCC1_2"/>
    <property type="match status" value="6"/>
</dbReference>
<keyword evidence="1" id="KW-0677">Repeat</keyword>
<comment type="caution">
    <text evidence="5">The sequence shown here is derived from an EMBL/GenBank/DDBJ whole genome shotgun (WGS) entry which is preliminary data.</text>
</comment>
<organism evidence="5 6">
    <name type="scientific">Symbiodinium microadriaticum</name>
    <name type="common">Dinoflagellate</name>
    <name type="synonym">Zooxanthella microadriatica</name>
    <dbReference type="NCBI Taxonomy" id="2951"/>
    <lineage>
        <taxon>Eukaryota</taxon>
        <taxon>Sar</taxon>
        <taxon>Alveolata</taxon>
        <taxon>Dinophyceae</taxon>
        <taxon>Suessiales</taxon>
        <taxon>Symbiodiniaceae</taxon>
        <taxon>Symbiodinium</taxon>
    </lineage>
</organism>
<dbReference type="EMBL" id="LSRX01000081">
    <property type="protein sequence ID" value="OLQ10278.1"/>
    <property type="molecule type" value="Genomic_DNA"/>
</dbReference>
<dbReference type="InterPro" id="IPR009091">
    <property type="entry name" value="RCC1/BLIP-II"/>
</dbReference>
<protein>
    <submittedName>
        <fullName evidence="5">Ultraviolet-B receptor UVR8</fullName>
    </submittedName>
</protein>
<dbReference type="Gene3D" id="2.130.10.30">
    <property type="entry name" value="Regulator of chromosome condensation 1/beta-lactamase-inhibitor protein II"/>
    <property type="match status" value="4"/>
</dbReference>
<dbReference type="InterPro" id="IPR035892">
    <property type="entry name" value="C2_domain_sf"/>
</dbReference>
<evidence type="ECO:0000259" key="4">
    <source>
        <dbReference type="PROSITE" id="PS50102"/>
    </source>
</evidence>
<dbReference type="InterPro" id="IPR012677">
    <property type="entry name" value="Nucleotide-bd_a/b_plait_sf"/>
</dbReference>
<dbReference type="Proteomes" id="UP000186817">
    <property type="component" value="Unassembled WGS sequence"/>
</dbReference>
<proteinExistence type="predicted"/>
<evidence type="ECO:0000256" key="2">
    <source>
        <dbReference type="PROSITE-ProRule" id="PRU00176"/>
    </source>
</evidence>
<dbReference type="InterPro" id="IPR000504">
    <property type="entry name" value="RRM_dom"/>
</dbReference>